<keyword evidence="8" id="KW-1185">Reference proteome</keyword>
<dbReference type="AlphaFoldDB" id="A0A3A5MU63"/>
<gene>
    <name evidence="7" type="ORF">D6T64_09345</name>
</gene>
<sequence length="610" mass="65573">MKQFDVPAIVPADPGANVTDLLIDRLAATPDSVLFSLPRNGEWVPVTTREFHTQVVALAKGLVAAGIAPGDKIGLMCKTRYEWTLIDFAVWFAGAVLVPVYETSSPSQVQWNLSDSDATALIVETPDHFARFDEVHPDLPNIGQVWQIDLGDLDKLAAGGIDVADAEIDRRRNLTVGDDMATLIYTSGSTGRPKGCVLTHANFLETSRNSAVALKEVLTHPQGASTLLFITTAHVFARFISVLCVHAGVRVGHQADTKQLLPALGSFKPTFLLAVPRVFEKVYNSAQQKAEAGGKGKIFDAAAHIAVEHSKAVQAGTTIPLMMKVKFALFDRLVYSKLRAAMGGNVVYAVSGSAPLGEHLGHFFHSLGIVILEGYGLTETTAPATVSLATRAKIGTVGPPLPGVSVRVMDDGEIEVKGVNVFKEYWKNPEATRDTFNEGWLRTGDIGSFDSDGFLTITGRKKEIIVTAGGKNVAPAALEDPIRANPLVGQVVVVGDQKPFISALVTLDPDMLPVWLNNNHEDAGMTLTEASVNPAVRAEIQRAVDLANQGVSRAESIRKFTLLDIELTEASGHLTPKMSIKRNIILRDFAATIDDMYAGAPVTEGFSIRD</sequence>
<dbReference type="InterPro" id="IPR000873">
    <property type="entry name" value="AMP-dep_synth/lig_dom"/>
</dbReference>
<feature type="domain" description="AMP-dependent synthetase/ligase" evidence="6">
    <location>
        <begin position="27"/>
        <end position="426"/>
    </location>
</feature>
<keyword evidence="2 7" id="KW-0436">Ligase</keyword>
<evidence type="ECO:0000256" key="3">
    <source>
        <dbReference type="ARBA" id="ARBA00022832"/>
    </source>
</evidence>
<comment type="caution">
    <text evidence="7">The sequence shown here is derived from an EMBL/GenBank/DDBJ whole genome shotgun (WGS) entry which is preliminary data.</text>
</comment>
<accession>A0A3A5MU63</accession>
<evidence type="ECO:0000313" key="8">
    <source>
        <dbReference type="Proteomes" id="UP000272015"/>
    </source>
</evidence>
<dbReference type="Proteomes" id="UP000272015">
    <property type="component" value="Unassembled WGS sequence"/>
</dbReference>
<evidence type="ECO:0000256" key="4">
    <source>
        <dbReference type="ARBA" id="ARBA00023098"/>
    </source>
</evidence>
<evidence type="ECO:0000259" key="6">
    <source>
        <dbReference type="Pfam" id="PF00501"/>
    </source>
</evidence>
<dbReference type="PANTHER" id="PTHR43272">
    <property type="entry name" value="LONG-CHAIN-FATTY-ACID--COA LIGASE"/>
    <property type="match status" value="1"/>
</dbReference>
<organism evidence="7 8">
    <name type="scientific">Cryobacterium melibiosiphilum</name>
    <dbReference type="NCBI Taxonomy" id="995039"/>
    <lineage>
        <taxon>Bacteria</taxon>
        <taxon>Bacillati</taxon>
        <taxon>Actinomycetota</taxon>
        <taxon>Actinomycetes</taxon>
        <taxon>Micrococcales</taxon>
        <taxon>Microbacteriaceae</taxon>
        <taxon>Cryobacterium</taxon>
    </lineage>
</organism>
<dbReference type="Gene3D" id="3.40.50.12780">
    <property type="entry name" value="N-terminal domain of ligase-like"/>
    <property type="match status" value="1"/>
</dbReference>
<dbReference type="RefSeq" id="WP_119974451.1">
    <property type="nucleotide sequence ID" value="NZ_JBHSQA010000007.1"/>
</dbReference>
<protein>
    <recommendedName>
        <fullName evidence="5">Acyl-CoA synthetase</fullName>
    </recommendedName>
</protein>
<dbReference type="GO" id="GO:0016020">
    <property type="term" value="C:membrane"/>
    <property type="evidence" value="ECO:0007669"/>
    <property type="project" value="TreeGrafter"/>
</dbReference>
<keyword evidence="3" id="KW-0276">Fatty acid metabolism</keyword>
<comment type="similarity">
    <text evidence="1">Belongs to the ATP-dependent AMP-binding enzyme family.</text>
</comment>
<keyword evidence="4" id="KW-0443">Lipid metabolism</keyword>
<dbReference type="EMBL" id="QZVS01000080">
    <property type="protein sequence ID" value="RJT88754.1"/>
    <property type="molecule type" value="Genomic_DNA"/>
</dbReference>
<dbReference type="Pfam" id="PF00501">
    <property type="entry name" value="AMP-binding"/>
    <property type="match status" value="1"/>
</dbReference>
<dbReference type="GO" id="GO:0004467">
    <property type="term" value="F:long-chain fatty acid-CoA ligase activity"/>
    <property type="evidence" value="ECO:0007669"/>
    <property type="project" value="TreeGrafter"/>
</dbReference>
<reference evidence="7 8" key="1">
    <citation type="submission" date="2018-09" db="EMBL/GenBank/DDBJ databases">
        <title>Novel species of Cryobacterium.</title>
        <authorList>
            <person name="Liu Q."/>
            <person name="Xin Y.-H."/>
        </authorList>
    </citation>
    <scope>NUCLEOTIDE SEQUENCE [LARGE SCALE GENOMIC DNA]</scope>
    <source>
        <strain evidence="7 8">Hh39</strain>
    </source>
</reference>
<dbReference type="InterPro" id="IPR020845">
    <property type="entry name" value="AMP-binding_CS"/>
</dbReference>
<dbReference type="PROSITE" id="PS00455">
    <property type="entry name" value="AMP_BINDING"/>
    <property type="match status" value="1"/>
</dbReference>
<evidence type="ECO:0000256" key="2">
    <source>
        <dbReference type="ARBA" id="ARBA00022598"/>
    </source>
</evidence>
<dbReference type="Pfam" id="PF23562">
    <property type="entry name" value="AMP-binding_C_3"/>
    <property type="match status" value="1"/>
</dbReference>
<proteinExistence type="inferred from homology"/>
<dbReference type="SUPFAM" id="SSF56801">
    <property type="entry name" value="Acetyl-CoA synthetase-like"/>
    <property type="match status" value="1"/>
</dbReference>
<dbReference type="InterPro" id="IPR042099">
    <property type="entry name" value="ANL_N_sf"/>
</dbReference>
<dbReference type="OrthoDB" id="9803968at2"/>
<evidence type="ECO:0000256" key="1">
    <source>
        <dbReference type="ARBA" id="ARBA00006432"/>
    </source>
</evidence>
<dbReference type="PANTHER" id="PTHR43272:SF32">
    <property type="entry name" value="AMP-DEPENDENT SYNTHETASE_LIGASE DOMAIN-CONTAINING PROTEIN"/>
    <property type="match status" value="1"/>
</dbReference>
<dbReference type="CDD" id="cd05907">
    <property type="entry name" value="VL_LC_FACS_like"/>
    <property type="match status" value="1"/>
</dbReference>
<evidence type="ECO:0000313" key="7">
    <source>
        <dbReference type="EMBL" id="RJT88754.1"/>
    </source>
</evidence>
<name>A0A3A5MU63_9MICO</name>
<evidence type="ECO:0000256" key="5">
    <source>
        <dbReference type="ARBA" id="ARBA00032875"/>
    </source>
</evidence>